<feature type="compositionally biased region" description="Basic residues" evidence="7">
    <location>
        <begin position="208"/>
        <end position="221"/>
    </location>
</feature>
<dbReference type="InParanoid" id="A0A2P6NQU5"/>
<dbReference type="CDD" id="cd18793">
    <property type="entry name" value="SF2_C_SNF"/>
    <property type="match status" value="1"/>
</dbReference>
<keyword evidence="6" id="KW-0539">Nucleus</keyword>
<dbReference type="SMART" id="SM00298">
    <property type="entry name" value="CHROMO"/>
    <property type="match status" value="2"/>
</dbReference>
<evidence type="ECO:0000256" key="4">
    <source>
        <dbReference type="ARBA" id="ARBA00022801"/>
    </source>
</evidence>
<evidence type="ECO:0000256" key="7">
    <source>
        <dbReference type="SAM" id="MobiDB-lite"/>
    </source>
</evidence>
<keyword evidence="5" id="KW-0067">ATP-binding</keyword>
<dbReference type="SUPFAM" id="SSF52540">
    <property type="entry name" value="P-loop containing nucleoside triphosphate hydrolases"/>
    <property type="match status" value="2"/>
</dbReference>
<evidence type="ECO:0000256" key="6">
    <source>
        <dbReference type="ARBA" id="ARBA00023242"/>
    </source>
</evidence>
<feature type="compositionally biased region" description="Basic and acidic residues" evidence="7">
    <location>
        <begin position="418"/>
        <end position="435"/>
    </location>
</feature>
<proteinExistence type="predicted"/>
<sequence length="1993" mass="225986">MVSTRQKRIPERYVDRDDAQITQPARSSKKTTKKTDAETIKKTNKKQSDDEPTKKSSAKVNKKSQKPATSDSEEEKEPKKPKLNESINDSLDMSIDSQKSGLAPSDDEKITIKPESDEDEPSKELESDQSEEEENQSEVEESFRMDDDEDGEASEDSDKEGEDSEENSEEDSPPPKKAPARPTRQTRSNLRRKVQESSEEESEEESPKKKRAPAKPAPKKKLSAEAEEKKKEKALDIVKNNIINRSDDSHLIELVLAKRHRRDVSDSQSQSQSQDSELPAENIRSPTKHRRRGSLTKVVEYLVKPKGVAYLHARWMTEEELSANFTNWKSRIQKYDTENNNEIDDEADERFAFNTDYLEIDRILLMKNNGKKILVKWKSLSYDDSTWESRSELALKVKNFEVKMDHYDKINSKGARQRSQESNDRPSPEEYDKDDIVIPDFRNNNQLKEYQEEGFNWLVHCWFTQRNTILADEMGLGKTIQAISILQYLFEERRVPGPFLVVAPMSTIEQWKRETEEWTNMNPVVFHGTADARNLIYDYEWFYEGQEKASKYYKFHVLITTYEVAMMEFSRLSNVPWQYLVVDEGHRLKNNSGKLFGMLRKYRVAHKLILTGTPLQNKVQELWTLINFLEPKKFSDEEGFLKEFGELKKSDQVESLHKKLGPYMLRRVKADVLKDIPSKEEILVEIELSSVQKTYYRAILERNSEFLTKSAAKSSLMNIMMQLRKCCNHPYLINGAEESILEGTDQSDEVLAEKLISSSSKFVFLDQLLARLRENGHRVLIFSQMTRVLDLLEDYMNIKNYPFERLDGGVGRTERQAAIDRFSNKSMDRFVFLLGTRAGGLGINLTIADTVVIFDSDWNPQNDVQAQCRAHRIGQVNTVKVYRLITRKTYEKTMFDVASKKLGLDRVVLGKQQEDESIDKALKTEEVERILKNGAYEMFNDEEADEGAFDLDKILERAKKVNWDEANGDSALSSFSKATFVAAEANSEVDINDKNFWEKVLPTFKTVARMKELLKDDQAFDTEEKKKKYVQDLGTIVSEFLARQESRSASSSFTSSMDSIAEISSLCKKAVASGKFDAADNSQIYKWMEFVEKPRLRKRAKNMSLQRNTSAFGGTQEDASDMNYIEESDLEEEKGNKKLTQAEKEQKAKERAEKSARLAAERAEKAERLAAKKGEWAKLHREKLRQTLLLYGWGRWDVITAQAKIGERNEEEVRCFCEALIDGLFPNTGLDHEAHKLIDLDKKEHHSRAYLGTAYQDTDREVKTKLKEISRTAKRGESVPISVNLSDYNGSVIISYDIFFKFSSQEWAINDVTRLYVLIRKASAGEIAPPELHVRGGLLTQQHIEEGLHIKAPGFAGDYELRIYSFTPDTGTYRTYPPFSPPVEGLNLMICGTSQIVHVQTSPVLLTPDFVNSVQKPLAQKSWLNKLSLLRGVCRLTKNKTYKTRVELGSVALRPPSGWWNDEDDQALLWGTYKYGYGKYDVMQQAEEFNWSEAKIAERSGGEPAPEKKEVATVTPKPVVMPSESDEEQGEAKEAKKEKDADEDKEGEKTGETSRNFPAGGGLNKRLMRLIEVTLENKKKKNKRRRDATKEEKKEETKKRKKEKEEKPEKDKPTFVTLASEVVDDIQDFEEESRKENEKPRVSILKKSAPPARKKTAEGKQASVLSYFTKPSSAIHVPPSLAHILDDPYPVAPQSPQKWKDLRSLVIRARSESGWRGDVHTASFNTSSGPPRNLQRNPILSVHPSLTDVSTLVSGLSGARSYGTTTTGSSDQQARWRLVYKAFSSKTKRPRHLLDYPPSLQPGKVNAQNGGIRKDKAHSFISLTDDTRLFGRAYGISHFMVSSMVCNRSSAGISEVLAPSTIYKQICATVNLQGKSRVFVLSMKVVAIAIVICIIAAAHAASISDDFPQPPYDFISSSSVNQSPTAVKCPDNCGNPNTPTCLWNEAIQDTCSATYAKRSTLAKRACTGGAQGCGPVCYSNGQGGYACGCVSCG</sequence>
<feature type="region of interest" description="Disordered" evidence="7">
    <location>
        <begin position="260"/>
        <end position="292"/>
    </location>
</feature>
<feature type="compositionally biased region" description="Basic and acidic residues" evidence="7">
    <location>
        <begin position="8"/>
        <end position="19"/>
    </location>
</feature>
<dbReference type="CDD" id="cd17995">
    <property type="entry name" value="DEXHc_CHD6_7_8_9"/>
    <property type="match status" value="1"/>
</dbReference>
<dbReference type="Gene3D" id="1.10.10.60">
    <property type="entry name" value="Homeodomain-like"/>
    <property type="match status" value="1"/>
</dbReference>
<dbReference type="Pfam" id="PF00271">
    <property type="entry name" value="Helicase_C"/>
    <property type="match status" value="1"/>
</dbReference>
<feature type="compositionally biased region" description="Basic and acidic residues" evidence="7">
    <location>
        <begin position="33"/>
        <end position="54"/>
    </location>
</feature>
<keyword evidence="2" id="KW-0677">Repeat</keyword>
<dbReference type="PANTHER" id="PTHR45623">
    <property type="entry name" value="CHROMODOMAIN-HELICASE-DNA-BINDING PROTEIN 3-RELATED-RELATED"/>
    <property type="match status" value="1"/>
</dbReference>
<dbReference type="EMBL" id="MDYQ01000032">
    <property type="protein sequence ID" value="PRP86333.1"/>
    <property type="molecule type" value="Genomic_DNA"/>
</dbReference>
<protein>
    <submittedName>
        <fullName evidence="11">Chromodomain helicase DNA binding protein</fullName>
    </submittedName>
</protein>
<evidence type="ECO:0000313" key="12">
    <source>
        <dbReference type="Proteomes" id="UP000241769"/>
    </source>
</evidence>
<dbReference type="Pfam" id="PF00385">
    <property type="entry name" value="Chromo"/>
    <property type="match status" value="1"/>
</dbReference>
<feature type="domain" description="Helicase C-terminal" evidence="10">
    <location>
        <begin position="764"/>
        <end position="915"/>
    </location>
</feature>
<evidence type="ECO:0000256" key="5">
    <source>
        <dbReference type="ARBA" id="ARBA00022840"/>
    </source>
</evidence>
<dbReference type="STRING" id="1890364.A0A2P6NQU5"/>
<dbReference type="InterPro" id="IPR000953">
    <property type="entry name" value="Chromo/chromo_shadow_dom"/>
</dbReference>
<dbReference type="SMART" id="SM00490">
    <property type="entry name" value="HELICc"/>
    <property type="match status" value="1"/>
</dbReference>
<feature type="compositionally biased region" description="Basic and acidic residues" evidence="7">
    <location>
        <begin position="1530"/>
        <end position="1552"/>
    </location>
</feature>
<feature type="region of interest" description="Disordered" evidence="7">
    <location>
        <begin position="1497"/>
        <end position="1621"/>
    </location>
</feature>
<dbReference type="InterPro" id="IPR038718">
    <property type="entry name" value="SNF2-like_sf"/>
</dbReference>
<evidence type="ECO:0000256" key="1">
    <source>
        <dbReference type="ARBA" id="ARBA00004123"/>
    </source>
</evidence>
<dbReference type="InterPro" id="IPR001650">
    <property type="entry name" value="Helicase_C-like"/>
</dbReference>
<feature type="compositionally biased region" description="Basic and acidic residues" evidence="7">
    <location>
        <begin position="1588"/>
        <end position="1613"/>
    </location>
</feature>
<dbReference type="InterPro" id="IPR027417">
    <property type="entry name" value="P-loop_NTPase"/>
</dbReference>
<dbReference type="PROSITE" id="PS51194">
    <property type="entry name" value="HELICASE_CTER"/>
    <property type="match status" value="1"/>
</dbReference>
<dbReference type="GO" id="GO:0140658">
    <property type="term" value="F:ATP-dependent chromatin remodeler activity"/>
    <property type="evidence" value="ECO:0007669"/>
    <property type="project" value="TreeGrafter"/>
</dbReference>
<dbReference type="PROSITE" id="PS50013">
    <property type="entry name" value="CHROMO_2"/>
    <property type="match status" value="1"/>
</dbReference>
<dbReference type="Proteomes" id="UP000241769">
    <property type="component" value="Unassembled WGS sequence"/>
</dbReference>
<reference evidence="11 12" key="1">
    <citation type="journal article" date="2018" name="Genome Biol. Evol.">
        <title>Multiple Roots of Fruiting Body Formation in Amoebozoa.</title>
        <authorList>
            <person name="Hillmann F."/>
            <person name="Forbes G."/>
            <person name="Novohradska S."/>
            <person name="Ferling I."/>
            <person name="Riege K."/>
            <person name="Groth M."/>
            <person name="Westermann M."/>
            <person name="Marz M."/>
            <person name="Spaller T."/>
            <person name="Winckler T."/>
            <person name="Schaap P."/>
            <person name="Glockner G."/>
        </authorList>
    </citation>
    <scope>NUCLEOTIDE SEQUENCE [LARGE SCALE GENOMIC DNA]</scope>
    <source>
        <strain evidence="11 12">Jena</strain>
    </source>
</reference>
<keyword evidence="4" id="KW-0378">Hydrolase</keyword>
<dbReference type="SUPFAM" id="SSF54160">
    <property type="entry name" value="Chromo domain-like"/>
    <property type="match status" value="2"/>
</dbReference>
<feature type="compositionally biased region" description="Basic and acidic residues" evidence="7">
    <location>
        <begin position="106"/>
        <end position="115"/>
    </location>
</feature>
<dbReference type="GO" id="GO:0003682">
    <property type="term" value="F:chromatin binding"/>
    <property type="evidence" value="ECO:0007669"/>
    <property type="project" value="TreeGrafter"/>
</dbReference>
<dbReference type="SMART" id="SM00487">
    <property type="entry name" value="DEXDc"/>
    <property type="match status" value="1"/>
</dbReference>
<dbReference type="PROSITE" id="PS51192">
    <property type="entry name" value="HELICASE_ATP_BIND_1"/>
    <property type="match status" value="1"/>
</dbReference>
<dbReference type="Gene3D" id="2.40.50.40">
    <property type="match status" value="2"/>
</dbReference>
<comment type="subcellular location">
    <subcellularLocation>
        <location evidence="1">Nucleus</location>
    </subcellularLocation>
</comment>
<feature type="compositionally biased region" description="Basic and acidic residues" evidence="7">
    <location>
        <begin position="222"/>
        <end position="232"/>
    </location>
</feature>
<feature type="compositionally biased region" description="Acidic residues" evidence="7">
    <location>
        <begin position="116"/>
        <end position="172"/>
    </location>
</feature>
<feature type="region of interest" description="Disordered" evidence="7">
    <location>
        <begin position="411"/>
        <end position="435"/>
    </location>
</feature>
<dbReference type="GO" id="GO:0016887">
    <property type="term" value="F:ATP hydrolysis activity"/>
    <property type="evidence" value="ECO:0007669"/>
    <property type="project" value="TreeGrafter"/>
</dbReference>
<feature type="compositionally biased region" description="Basic residues" evidence="7">
    <location>
        <begin position="56"/>
        <end position="65"/>
    </location>
</feature>
<feature type="compositionally biased region" description="Basic and acidic residues" evidence="7">
    <location>
        <begin position="1133"/>
        <end position="1160"/>
    </location>
</feature>
<dbReference type="Gene3D" id="3.40.50.10810">
    <property type="entry name" value="Tandem AAA-ATPase domain"/>
    <property type="match status" value="1"/>
</dbReference>
<accession>A0A2P6NQU5</accession>
<dbReference type="PANTHER" id="PTHR45623:SF11">
    <property type="entry name" value="KISMET, ISOFORM C"/>
    <property type="match status" value="1"/>
</dbReference>
<feature type="compositionally biased region" description="Basic residues" evidence="7">
    <location>
        <begin position="1578"/>
        <end position="1587"/>
    </location>
</feature>
<comment type="caution">
    <text evidence="11">The sequence shown here is derived from an EMBL/GenBank/DDBJ whole genome shotgun (WGS) entry which is preliminary data.</text>
</comment>
<name>A0A2P6NQU5_9EUKA</name>
<feature type="compositionally biased region" description="Basic and acidic residues" evidence="7">
    <location>
        <begin position="1497"/>
        <end position="1511"/>
    </location>
</feature>
<feature type="compositionally biased region" description="Low complexity" evidence="7">
    <location>
        <begin position="266"/>
        <end position="276"/>
    </location>
</feature>
<evidence type="ECO:0000259" key="10">
    <source>
        <dbReference type="PROSITE" id="PS51194"/>
    </source>
</evidence>
<keyword evidence="3" id="KW-0547">Nucleotide-binding</keyword>
<dbReference type="GO" id="GO:0042393">
    <property type="term" value="F:histone binding"/>
    <property type="evidence" value="ECO:0007669"/>
    <property type="project" value="TreeGrafter"/>
</dbReference>
<dbReference type="InterPro" id="IPR014001">
    <property type="entry name" value="Helicase_ATP-bd"/>
</dbReference>
<dbReference type="OrthoDB" id="19497at2759"/>
<feature type="domain" description="Chromo" evidence="8">
    <location>
        <begin position="358"/>
        <end position="418"/>
    </location>
</feature>
<dbReference type="Pfam" id="PF00176">
    <property type="entry name" value="SNF2-rel_dom"/>
    <property type="match status" value="1"/>
</dbReference>
<dbReference type="InterPro" id="IPR016197">
    <property type="entry name" value="Chromo-like_dom_sf"/>
</dbReference>
<dbReference type="InterPro" id="IPR023780">
    <property type="entry name" value="Chromo_domain"/>
</dbReference>
<keyword evidence="12" id="KW-1185">Reference proteome</keyword>
<dbReference type="FunCoup" id="A0A2P6NQU5">
    <property type="interactions" value="68"/>
</dbReference>
<evidence type="ECO:0000259" key="9">
    <source>
        <dbReference type="PROSITE" id="PS51192"/>
    </source>
</evidence>
<organism evidence="11 12">
    <name type="scientific">Planoprotostelium fungivorum</name>
    <dbReference type="NCBI Taxonomy" id="1890364"/>
    <lineage>
        <taxon>Eukaryota</taxon>
        <taxon>Amoebozoa</taxon>
        <taxon>Evosea</taxon>
        <taxon>Variosea</taxon>
        <taxon>Cavosteliida</taxon>
        <taxon>Cavosteliaceae</taxon>
        <taxon>Planoprotostelium</taxon>
    </lineage>
</organism>
<dbReference type="GO" id="GO:0000785">
    <property type="term" value="C:chromatin"/>
    <property type="evidence" value="ECO:0007669"/>
    <property type="project" value="TreeGrafter"/>
</dbReference>
<evidence type="ECO:0000313" key="11">
    <source>
        <dbReference type="EMBL" id="PRP86333.1"/>
    </source>
</evidence>
<evidence type="ECO:0000256" key="2">
    <source>
        <dbReference type="ARBA" id="ARBA00022737"/>
    </source>
</evidence>
<dbReference type="GO" id="GO:0005634">
    <property type="term" value="C:nucleus"/>
    <property type="evidence" value="ECO:0007669"/>
    <property type="project" value="UniProtKB-SubCell"/>
</dbReference>
<gene>
    <name evidence="11" type="ORF">PROFUN_05474</name>
</gene>
<dbReference type="GO" id="GO:0003677">
    <property type="term" value="F:DNA binding"/>
    <property type="evidence" value="ECO:0007669"/>
    <property type="project" value="TreeGrafter"/>
</dbReference>
<feature type="compositionally biased region" description="Polar residues" evidence="7">
    <location>
        <begin position="85"/>
        <end position="100"/>
    </location>
</feature>
<dbReference type="InterPro" id="IPR049730">
    <property type="entry name" value="SNF2/RAD54-like_C"/>
</dbReference>
<feature type="domain" description="Helicase ATP-binding" evidence="9">
    <location>
        <begin position="459"/>
        <end position="632"/>
    </location>
</feature>
<feature type="region of interest" description="Disordered" evidence="7">
    <location>
        <begin position="1128"/>
        <end position="1160"/>
    </location>
</feature>
<dbReference type="InterPro" id="IPR000330">
    <property type="entry name" value="SNF2_N"/>
</dbReference>
<evidence type="ECO:0000256" key="3">
    <source>
        <dbReference type="ARBA" id="ARBA00022741"/>
    </source>
</evidence>
<dbReference type="GO" id="GO:0005524">
    <property type="term" value="F:ATP binding"/>
    <property type="evidence" value="ECO:0007669"/>
    <property type="project" value="UniProtKB-KW"/>
</dbReference>
<dbReference type="Gene3D" id="3.40.50.300">
    <property type="entry name" value="P-loop containing nucleotide triphosphate hydrolases"/>
    <property type="match status" value="1"/>
</dbReference>
<evidence type="ECO:0000259" key="8">
    <source>
        <dbReference type="PROSITE" id="PS50013"/>
    </source>
</evidence>
<feature type="region of interest" description="Disordered" evidence="7">
    <location>
        <begin position="1"/>
        <end position="232"/>
    </location>
</feature>